<comment type="caution">
    <text evidence="3">The sequence shown here is derived from an EMBL/GenBank/DDBJ whole genome shotgun (WGS) entry which is preliminary data.</text>
</comment>
<evidence type="ECO:0000259" key="2">
    <source>
        <dbReference type="Pfam" id="PF01882"/>
    </source>
</evidence>
<keyword evidence="1" id="KW-0472">Membrane</keyword>
<sequence length="378" mass="42313">MNTRIFSWLETRWVAPSFSGWLLSGLACFFFLAATNTMAGWLYVISGVIFSLLAIAARLAKQTLHQIQLSRRPILPVSAGDALTIEVLVQNGTPKRKELLQVEDLMPSVLGQPGRRVVETLMPHGTHYWVYEQPAAKRGLYRWYTVRVKTAAPLGLFWCRKEFEVGAIATVYPTVLPLSRCPLIDELGREPSLQANLHQRSHTATTGLTRSLRPYRWGDATRMIHWRTSARYGELRVRELETFSSGQEILLCLDSANSWDLDAFEQAVIAAASLYRYATRQALNVRVWTAGSGVIEGEQTVLETLAAIAPGEAAQTDYLPTSPVVWLTQNPLSLNTLPAGSRWLLWNAPPKEPITPPGLVMQPERALHHQLHDRPTSL</sequence>
<dbReference type="PANTHER" id="PTHR34351:SF1">
    <property type="entry name" value="SLR1927 PROTEIN"/>
    <property type="match status" value="1"/>
</dbReference>
<dbReference type="PROSITE" id="PS51257">
    <property type="entry name" value="PROKAR_LIPOPROTEIN"/>
    <property type="match status" value="1"/>
</dbReference>
<protein>
    <submittedName>
        <fullName evidence="3">DUF58 domain-containing protein</fullName>
    </submittedName>
</protein>
<dbReference type="Pfam" id="PF01882">
    <property type="entry name" value="DUF58"/>
    <property type="match status" value="1"/>
</dbReference>
<name>A0A8J8CKY3_9CYAN</name>
<evidence type="ECO:0000313" key="4">
    <source>
        <dbReference type="Proteomes" id="UP000646053"/>
    </source>
</evidence>
<keyword evidence="4" id="KW-1185">Reference proteome</keyword>
<dbReference type="Proteomes" id="UP000646053">
    <property type="component" value="Unassembled WGS sequence"/>
</dbReference>
<feature type="transmembrane region" description="Helical" evidence="1">
    <location>
        <begin position="12"/>
        <end position="34"/>
    </location>
</feature>
<gene>
    <name evidence="3" type="ORF">GS601_07510</name>
</gene>
<proteinExistence type="predicted"/>
<feature type="domain" description="DUF58" evidence="2">
    <location>
        <begin position="212"/>
        <end position="280"/>
    </location>
</feature>
<dbReference type="InterPro" id="IPR002881">
    <property type="entry name" value="DUF58"/>
</dbReference>
<organism evidence="3 4">
    <name type="scientific">Myxacorys almedinensis A</name>
    <dbReference type="NCBI Taxonomy" id="2690445"/>
    <lineage>
        <taxon>Bacteria</taxon>
        <taxon>Bacillati</taxon>
        <taxon>Cyanobacteriota</taxon>
        <taxon>Cyanophyceae</taxon>
        <taxon>Leptolyngbyales</taxon>
        <taxon>Leptolyngbyaceae</taxon>
        <taxon>Myxacorys</taxon>
        <taxon>Myxacorys almedinensis</taxon>
    </lineage>
</organism>
<evidence type="ECO:0000256" key="1">
    <source>
        <dbReference type="SAM" id="Phobius"/>
    </source>
</evidence>
<feature type="transmembrane region" description="Helical" evidence="1">
    <location>
        <begin position="40"/>
        <end position="60"/>
    </location>
</feature>
<dbReference type="PANTHER" id="PTHR34351">
    <property type="entry name" value="SLR1927 PROTEIN-RELATED"/>
    <property type="match status" value="1"/>
</dbReference>
<reference evidence="3" key="1">
    <citation type="submission" date="2019-12" db="EMBL/GenBank/DDBJ databases">
        <title>High-Quality draft genome sequences of three cyanobacteria isolated from the limestone walls of the Old Cathedral of Coimbra.</title>
        <authorList>
            <person name="Tiago I."/>
            <person name="Soares F."/>
            <person name="Portugal A."/>
        </authorList>
    </citation>
    <scope>NUCLEOTIDE SEQUENCE</scope>
    <source>
        <strain evidence="3">A</strain>
    </source>
</reference>
<dbReference type="EMBL" id="WVIE01000007">
    <property type="protein sequence ID" value="NDJ17135.1"/>
    <property type="molecule type" value="Genomic_DNA"/>
</dbReference>
<evidence type="ECO:0000313" key="3">
    <source>
        <dbReference type="EMBL" id="NDJ17135.1"/>
    </source>
</evidence>
<dbReference type="AlphaFoldDB" id="A0A8J8CKY3"/>
<keyword evidence="1" id="KW-0812">Transmembrane</keyword>
<dbReference type="RefSeq" id="WP_162422654.1">
    <property type="nucleotide sequence ID" value="NZ_WVIE01000007.1"/>
</dbReference>
<accession>A0A8J8CKY3</accession>
<keyword evidence="1" id="KW-1133">Transmembrane helix</keyword>